<gene>
    <name evidence="3 6" type="primary">rlpA</name>
    <name evidence="6" type="ORF">OCHUTO_0291</name>
</gene>
<feature type="signal peptide" evidence="3">
    <location>
        <begin position="1"/>
        <end position="23"/>
    </location>
</feature>
<dbReference type="EC" id="4.2.2.-" evidence="3"/>
<sequence precursor="true">MRLFVLIIVSILLCITFSTNTTAQNNSTIRINKVKLPIMSEGHYKVGKPYKKNGKVYIPKRVSKNFQQVGYASWYNCKSGNCKTANSDTFNSLYLTAAHQILPMPSIIRVTNLQNNRTLILMVNDRGPFAKHRILDVSSYSAELLGFKRQGVTKVKIELMHSETQKLLNMVLFNTPKRIMAKNSLHSTNYYIKSLNIKYRTSYFTQQATVKKKENFI</sequence>
<dbReference type="RefSeq" id="WP_045797058.1">
    <property type="nucleotide sequence ID" value="NZ_LANP01000005.1"/>
</dbReference>
<name>A0A0F3MML5_9RICK</name>
<accession>A0A0F3MML5</accession>
<keyword evidence="1 3" id="KW-0456">Lyase</keyword>
<evidence type="ECO:0000313" key="7">
    <source>
        <dbReference type="Proteomes" id="UP000033616"/>
    </source>
</evidence>
<dbReference type="Gene3D" id="2.40.40.10">
    <property type="entry name" value="RlpA-like domain"/>
    <property type="match status" value="1"/>
</dbReference>
<dbReference type="PANTHER" id="PTHR34183">
    <property type="entry name" value="ENDOLYTIC PEPTIDOGLYCAN TRANSGLYCOSYLASE RLPA"/>
    <property type="match status" value="1"/>
</dbReference>
<keyword evidence="3" id="KW-0732">Signal</keyword>
<evidence type="ECO:0000256" key="1">
    <source>
        <dbReference type="ARBA" id="ARBA00023239"/>
    </source>
</evidence>
<dbReference type="NCBIfam" id="TIGR00413">
    <property type="entry name" value="rlpA"/>
    <property type="match status" value="1"/>
</dbReference>
<dbReference type="Proteomes" id="UP000033616">
    <property type="component" value="Unassembled WGS sequence"/>
</dbReference>
<reference evidence="6 7" key="1">
    <citation type="submission" date="2015-02" db="EMBL/GenBank/DDBJ databases">
        <title>Genome Sequencing of Rickettsiales.</title>
        <authorList>
            <person name="Daugherty S.C."/>
            <person name="Su Q."/>
            <person name="Abolude K."/>
            <person name="Beier-Sexton M."/>
            <person name="Carlyon J.A."/>
            <person name="Carter R."/>
            <person name="Day N.P."/>
            <person name="Dumler S.J."/>
            <person name="Dyachenko V."/>
            <person name="Godinez A."/>
            <person name="Kurtti T.J."/>
            <person name="Lichay M."/>
            <person name="Mullins K.E."/>
            <person name="Ott S."/>
            <person name="Pappas-Brown V."/>
            <person name="Paris D.H."/>
            <person name="Patel P."/>
            <person name="Richards A.L."/>
            <person name="Sadzewicz L."/>
            <person name="Sears K."/>
            <person name="Seidman D."/>
            <person name="Sengamalay N."/>
            <person name="Stenos J."/>
            <person name="Tallon L.J."/>
            <person name="Vincent G."/>
            <person name="Fraser C.M."/>
            <person name="Munderloh U."/>
            <person name="Dunning-Hotopp J.C."/>
        </authorList>
    </citation>
    <scope>NUCLEOTIDE SEQUENCE [LARGE SCALE GENOMIC DNA]</scope>
    <source>
        <strain evidence="6 7">Fuller</strain>
    </source>
</reference>
<organism evidence="6 7">
    <name type="scientific">Orientia chuto str. Dubai</name>
    <dbReference type="NCBI Taxonomy" id="1359168"/>
    <lineage>
        <taxon>Bacteria</taxon>
        <taxon>Pseudomonadati</taxon>
        <taxon>Pseudomonadota</taxon>
        <taxon>Alphaproteobacteria</taxon>
        <taxon>Rickettsiales</taxon>
        <taxon>Rickettsiaceae</taxon>
        <taxon>Rickettsieae</taxon>
        <taxon>Orientia</taxon>
    </lineage>
</organism>
<dbReference type="PATRIC" id="fig|1359168.3.peg.1048"/>
<dbReference type="AlphaFoldDB" id="A0A0F3MML5"/>
<feature type="domain" description="RlpA-like protein double-psi beta-barrel" evidence="5">
    <location>
        <begin position="68"/>
        <end position="157"/>
    </location>
</feature>
<dbReference type="HAMAP" id="MF_02071">
    <property type="entry name" value="RlpA"/>
    <property type="match status" value="1"/>
</dbReference>
<dbReference type="GO" id="GO:0071555">
    <property type="term" value="P:cell wall organization"/>
    <property type="evidence" value="ECO:0007669"/>
    <property type="project" value="UniProtKB-KW"/>
</dbReference>
<feature type="chain" id="PRO_5009983594" description="Endolytic peptidoglycan transglycosylase RlpA" evidence="3">
    <location>
        <begin position="24"/>
        <end position="217"/>
    </location>
</feature>
<evidence type="ECO:0000259" key="5">
    <source>
        <dbReference type="Pfam" id="PF03330"/>
    </source>
</evidence>
<evidence type="ECO:0000256" key="4">
    <source>
        <dbReference type="RuleBase" id="RU003495"/>
    </source>
</evidence>
<dbReference type="EMBL" id="LANP01000005">
    <property type="protein sequence ID" value="KJV56901.1"/>
    <property type="molecule type" value="Genomic_DNA"/>
</dbReference>
<evidence type="ECO:0000256" key="3">
    <source>
        <dbReference type="HAMAP-Rule" id="MF_02071"/>
    </source>
</evidence>
<comment type="function">
    <text evidence="3">Lytic transglycosylase with a strong preference for naked glycan strands that lack stem peptides.</text>
</comment>
<dbReference type="SUPFAM" id="SSF50685">
    <property type="entry name" value="Barwin-like endoglucanases"/>
    <property type="match status" value="1"/>
</dbReference>
<protein>
    <recommendedName>
        <fullName evidence="3">Endolytic peptidoglycan transglycosylase RlpA</fullName>
        <ecNumber evidence="3">4.2.2.-</ecNumber>
    </recommendedName>
</protein>
<dbReference type="GO" id="GO:0000270">
    <property type="term" value="P:peptidoglycan metabolic process"/>
    <property type="evidence" value="ECO:0007669"/>
    <property type="project" value="UniProtKB-UniRule"/>
</dbReference>
<dbReference type="InterPro" id="IPR034718">
    <property type="entry name" value="RlpA"/>
</dbReference>
<dbReference type="Pfam" id="PF03330">
    <property type="entry name" value="DPBB_1"/>
    <property type="match status" value="1"/>
</dbReference>
<keyword evidence="2 3" id="KW-0961">Cell wall biogenesis/degradation</keyword>
<comment type="caution">
    <text evidence="6">The sequence shown here is derived from an EMBL/GenBank/DDBJ whole genome shotgun (WGS) entry which is preliminary data.</text>
</comment>
<dbReference type="CDD" id="cd22268">
    <property type="entry name" value="DPBB_RlpA-like"/>
    <property type="match status" value="1"/>
</dbReference>
<proteinExistence type="inferred from homology"/>
<dbReference type="InterPro" id="IPR012997">
    <property type="entry name" value="RplA"/>
</dbReference>
<evidence type="ECO:0000256" key="2">
    <source>
        <dbReference type="ARBA" id="ARBA00023316"/>
    </source>
</evidence>
<comment type="similarity">
    <text evidence="3 4">Belongs to the RlpA family.</text>
</comment>
<dbReference type="GO" id="GO:0008932">
    <property type="term" value="F:lytic endotransglycosylase activity"/>
    <property type="evidence" value="ECO:0007669"/>
    <property type="project" value="UniProtKB-UniRule"/>
</dbReference>
<dbReference type="STRING" id="1359168.OCHUTO_0291"/>
<dbReference type="PANTHER" id="PTHR34183:SF1">
    <property type="entry name" value="ENDOLYTIC PEPTIDOGLYCAN TRANSGLYCOSYLASE RLPA"/>
    <property type="match status" value="1"/>
</dbReference>
<dbReference type="InterPro" id="IPR009009">
    <property type="entry name" value="RlpA-like_DPBB"/>
</dbReference>
<evidence type="ECO:0000313" key="6">
    <source>
        <dbReference type="EMBL" id="KJV56901.1"/>
    </source>
</evidence>
<dbReference type="OrthoDB" id="9779128at2"/>
<keyword evidence="7" id="KW-1185">Reference proteome</keyword>
<dbReference type="InterPro" id="IPR036908">
    <property type="entry name" value="RlpA-like_sf"/>
</dbReference>